<evidence type="ECO:0000313" key="3">
    <source>
        <dbReference type="EMBL" id="OQX02252.1"/>
    </source>
</evidence>
<dbReference type="InterPro" id="IPR018013">
    <property type="entry name" value="Channel_Tsx-like"/>
</dbReference>
<dbReference type="AlphaFoldDB" id="A0A1Y1QBS0"/>
<name>A0A1Y1QBS0_9GAMM</name>
<proteinExistence type="inferred from homology"/>
<comment type="similarity">
    <text evidence="1">Belongs to the nucleoside-specific channel-forming outer membrane porin (Tsx) (TC 1.B.10) family.</text>
</comment>
<feature type="signal peptide" evidence="2">
    <location>
        <begin position="1"/>
        <end position="23"/>
    </location>
</feature>
<dbReference type="SUPFAM" id="SSF111364">
    <property type="entry name" value="Tsx-like channel"/>
    <property type="match status" value="1"/>
</dbReference>
<comment type="caution">
    <text evidence="3">The sequence shown here is derived from an EMBL/GenBank/DDBJ whole genome shotgun (WGS) entry which is preliminary data.</text>
</comment>
<organism evidence="3 4">
    <name type="scientific">Thiothrix lacustris</name>
    <dbReference type="NCBI Taxonomy" id="525917"/>
    <lineage>
        <taxon>Bacteria</taxon>
        <taxon>Pseudomonadati</taxon>
        <taxon>Pseudomonadota</taxon>
        <taxon>Gammaproteobacteria</taxon>
        <taxon>Thiotrichales</taxon>
        <taxon>Thiotrichaceae</taxon>
        <taxon>Thiothrix</taxon>
    </lineage>
</organism>
<dbReference type="Pfam" id="PF03502">
    <property type="entry name" value="Channel_Tsx"/>
    <property type="match status" value="1"/>
</dbReference>
<reference evidence="3 4" key="1">
    <citation type="submission" date="2017-01" db="EMBL/GenBank/DDBJ databases">
        <title>Novel large sulfur bacteria in the metagenomes of groundwater-fed chemosynthetic microbial mats in the Lake Huron basin.</title>
        <authorList>
            <person name="Sharrar A.M."/>
            <person name="Flood B.E."/>
            <person name="Bailey J.V."/>
            <person name="Jones D.S."/>
            <person name="Biddanda B."/>
            <person name="Ruberg S.A."/>
            <person name="Marcus D.N."/>
            <person name="Dick G.J."/>
        </authorList>
    </citation>
    <scope>NUCLEOTIDE SEQUENCE [LARGE SCALE GENOMIC DNA]</scope>
    <source>
        <strain evidence="3">A8</strain>
    </source>
</reference>
<accession>A0A1Y1QBS0</accession>
<feature type="chain" id="PRO_5012282186" evidence="2">
    <location>
        <begin position="24"/>
        <end position="240"/>
    </location>
</feature>
<dbReference type="Proteomes" id="UP000192491">
    <property type="component" value="Unassembled WGS sequence"/>
</dbReference>
<gene>
    <name evidence="3" type="ORF">BWK73_43325</name>
</gene>
<dbReference type="EMBL" id="MTEJ01000505">
    <property type="protein sequence ID" value="OQX02252.1"/>
    <property type="molecule type" value="Genomic_DNA"/>
</dbReference>
<evidence type="ECO:0000256" key="2">
    <source>
        <dbReference type="SAM" id="SignalP"/>
    </source>
</evidence>
<protein>
    <submittedName>
        <fullName evidence="3">Ion channel protein Tsx</fullName>
    </submittedName>
</protein>
<keyword evidence="2" id="KW-0732">Signal</keyword>
<sequence>MPNKAFFSVVVTCGVLASPAVLAEQLWSDASLTYINGQNYKVGDDKRQVMTFEHASGHNWGDTFFFADHLRSENGTKETYFELAPRVSLSHLTGKELKKGIIKDVYLAGTVEGSPNFDNYLGGVGVGLNVPKFKYVNVNLYKVNNEKIADDEQVTVTWALPFQVGKAEFQYDGFIDASTAQDDHAAETNFTSQIKWNAGKQLFNTKKPIYVGIEHAEWKNKFGIDGVNESNPAFMIKAHF</sequence>
<evidence type="ECO:0000256" key="1">
    <source>
        <dbReference type="ARBA" id="ARBA00008728"/>
    </source>
</evidence>
<dbReference type="Gene3D" id="2.40.230.20">
    <property type="entry name" value="Nucleoside-specific channel-forming protein, Tsx-like"/>
    <property type="match status" value="1"/>
</dbReference>
<evidence type="ECO:0000313" key="4">
    <source>
        <dbReference type="Proteomes" id="UP000192491"/>
    </source>
</evidence>
<dbReference type="GO" id="GO:0009279">
    <property type="term" value="C:cell outer membrane"/>
    <property type="evidence" value="ECO:0007669"/>
    <property type="project" value="InterPro"/>
</dbReference>
<dbReference type="InterPro" id="IPR036777">
    <property type="entry name" value="Channel_Tsx-like_sf"/>
</dbReference>